<proteinExistence type="predicted"/>
<dbReference type="Gene3D" id="3.40.395.10">
    <property type="entry name" value="Adenoviral Proteinase, Chain A"/>
    <property type="match status" value="1"/>
</dbReference>
<reference evidence="2" key="2">
    <citation type="submission" date="2023-06" db="EMBL/GenBank/DDBJ databases">
        <authorList>
            <person name="Swenson N.G."/>
            <person name="Wegrzyn J.L."/>
            <person name="Mcevoy S.L."/>
        </authorList>
    </citation>
    <scope>NUCLEOTIDE SEQUENCE</scope>
    <source>
        <strain evidence="2">NS2018</strain>
        <tissue evidence="2">Leaf</tissue>
    </source>
</reference>
<feature type="compositionally biased region" description="Basic and acidic residues" evidence="1">
    <location>
        <begin position="316"/>
        <end position="331"/>
    </location>
</feature>
<evidence type="ECO:0000313" key="3">
    <source>
        <dbReference type="Proteomes" id="UP001168877"/>
    </source>
</evidence>
<evidence type="ECO:0000313" key="2">
    <source>
        <dbReference type="EMBL" id="KAK0591525.1"/>
    </source>
</evidence>
<dbReference type="InterPro" id="IPR038765">
    <property type="entry name" value="Papain-like_cys_pep_sf"/>
</dbReference>
<organism evidence="2 3">
    <name type="scientific">Acer saccharum</name>
    <name type="common">Sugar maple</name>
    <dbReference type="NCBI Taxonomy" id="4024"/>
    <lineage>
        <taxon>Eukaryota</taxon>
        <taxon>Viridiplantae</taxon>
        <taxon>Streptophyta</taxon>
        <taxon>Embryophyta</taxon>
        <taxon>Tracheophyta</taxon>
        <taxon>Spermatophyta</taxon>
        <taxon>Magnoliopsida</taxon>
        <taxon>eudicotyledons</taxon>
        <taxon>Gunneridae</taxon>
        <taxon>Pentapetalae</taxon>
        <taxon>rosids</taxon>
        <taxon>malvids</taxon>
        <taxon>Sapindales</taxon>
        <taxon>Sapindaceae</taxon>
        <taxon>Hippocastanoideae</taxon>
        <taxon>Acereae</taxon>
        <taxon>Acer</taxon>
    </lineage>
</organism>
<protein>
    <submittedName>
        <fullName evidence="2">Uncharacterized protein</fullName>
    </submittedName>
</protein>
<dbReference type="AlphaFoldDB" id="A0AA39SKT0"/>
<dbReference type="EMBL" id="JAUESC010000380">
    <property type="protein sequence ID" value="KAK0591525.1"/>
    <property type="molecule type" value="Genomic_DNA"/>
</dbReference>
<evidence type="ECO:0000256" key="1">
    <source>
        <dbReference type="SAM" id="MobiDB-lite"/>
    </source>
</evidence>
<dbReference type="SUPFAM" id="SSF54001">
    <property type="entry name" value="Cysteine proteinases"/>
    <property type="match status" value="1"/>
</dbReference>
<dbReference type="Proteomes" id="UP001168877">
    <property type="component" value="Unassembled WGS sequence"/>
</dbReference>
<reference evidence="2" key="1">
    <citation type="journal article" date="2022" name="Plant J.">
        <title>Strategies of tolerance reflected in two North American maple genomes.</title>
        <authorList>
            <person name="McEvoy S.L."/>
            <person name="Sezen U.U."/>
            <person name="Trouern-Trend A."/>
            <person name="McMahon S.M."/>
            <person name="Schaberg P.G."/>
            <person name="Yang J."/>
            <person name="Wegrzyn J.L."/>
            <person name="Swenson N.G."/>
        </authorList>
    </citation>
    <scope>NUCLEOTIDE SEQUENCE</scope>
    <source>
        <strain evidence="2">NS2018</strain>
    </source>
</reference>
<name>A0AA39SKT0_ACESA</name>
<dbReference type="PANTHER" id="PTHR48449:SF1">
    <property type="entry name" value="DUF1985 DOMAIN-CONTAINING PROTEIN"/>
    <property type="match status" value="1"/>
</dbReference>
<keyword evidence="3" id="KW-1185">Reference proteome</keyword>
<accession>A0AA39SKT0</accession>
<comment type="caution">
    <text evidence="2">The sequence shown here is derived from an EMBL/GenBank/DDBJ whole genome shotgun (WGS) entry which is preliminary data.</text>
</comment>
<feature type="region of interest" description="Disordered" evidence="1">
    <location>
        <begin position="316"/>
        <end position="352"/>
    </location>
</feature>
<dbReference type="PANTHER" id="PTHR48449">
    <property type="entry name" value="DUF1985 DOMAIN-CONTAINING PROTEIN"/>
    <property type="match status" value="1"/>
</dbReference>
<sequence length="513" mass="58286">MPKNSIPELWRFPDHENWVPVRVNSGSKMNMITRLKSVLQKFGLVEKFKQGPFGKYLDLKEPLKIYGQLIHNILKREIIHPKGQREDEMWFGLGKSKARFGQEEFCGAEQDDDAVVEEDVGGKAAGDKAAVQEDVDGKAAIEEDVEEVGELQDVAFVRTAGEQDSLGEGVKLGKGGEGDEAVVQGVKRPRQTEGRKRLRYLESLYTDPMPNKTKKSKSNEQDVDLVEFTSFLKNDDQVSFYTGQIIPMTRQVFQDLVNVDKWISDMHIQSFFDILWRRRSSSELSYMQNIGLVNTSFFTSINIKWQTEMKSLDSLREKAKSLKDDRERSNPKETTSPQQKKDRKKRVKKSSDASPKAVNVWEEYPEFVPLDYQPSSDVLRHITGHELLYPQPWWQLDSVLIPCHMNGHWVLCHQATSNGNCSWKSSRCDPACVSVSVGGDGSRAHRSDWGQTGDIWIDQLQCPPNNLVTPHVSWGAGMKLFSSKSVIDVKIRTYFVLILVANTNATREHHPGT</sequence>
<gene>
    <name evidence="2" type="ORF">LWI29_003287</name>
</gene>